<protein>
    <submittedName>
        <fullName evidence="8">CCHC-type domain-containing protein</fullName>
    </submittedName>
</protein>
<dbReference type="InterPro" id="IPR001969">
    <property type="entry name" value="Aspartic_peptidase_AS"/>
</dbReference>
<dbReference type="PROSITE" id="PS50175">
    <property type="entry name" value="ASP_PROT_RETROV"/>
    <property type="match status" value="1"/>
</dbReference>
<name>A0A7I4YLD5_HAECO</name>
<evidence type="ECO:0000256" key="2">
    <source>
        <dbReference type="PROSITE-ProRule" id="PRU00047"/>
    </source>
</evidence>
<dbReference type="GO" id="GO:0005737">
    <property type="term" value="C:cytoplasm"/>
    <property type="evidence" value="ECO:0007669"/>
    <property type="project" value="UniProtKB-ARBA"/>
</dbReference>
<dbReference type="InterPro" id="IPR008737">
    <property type="entry name" value="DUF1758"/>
</dbReference>
<dbReference type="GO" id="GO:0008270">
    <property type="term" value="F:zinc ion binding"/>
    <property type="evidence" value="ECO:0007669"/>
    <property type="project" value="UniProtKB-KW"/>
</dbReference>
<dbReference type="CDD" id="cd01644">
    <property type="entry name" value="RT_pepA17"/>
    <property type="match status" value="1"/>
</dbReference>
<organism evidence="7 8">
    <name type="scientific">Haemonchus contortus</name>
    <name type="common">Barber pole worm</name>
    <dbReference type="NCBI Taxonomy" id="6289"/>
    <lineage>
        <taxon>Eukaryota</taxon>
        <taxon>Metazoa</taxon>
        <taxon>Ecdysozoa</taxon>
        <taxon>Nematoda</taxon>
        <taxon>Chromadorea</taxon>
        <taxon>Rhabditida</taxon>
        <taxon>Rhabditina</taxon>
        <taxon>Rhabditomorpha</taxon>
        <taxon>Strongyloidea</taxon>
        <taxon>Trichostrongylidae</taxon>
        <taxon>Haemonchus</taxon>
    </lineage>
</organism>
<dbReference type="Proteomes" id="UP000025227">
    <property type="component" value="Unplaced"/>
</dbReference>
<sequence length="1573" mass="181762">MSGPITLKTQKGLLTRYSNNLRRVLDSAEATVTREWSDLHERRDLGNTQAAIFELQSASELVLNSLSTFAATADSLGESLNEEHEKQLQEYIDSAQSLLDRANRVAIQMDAHVRTARDQTLFMGNDQATFQGTLQVARPKLPAIPIPTFSGKVWEYKNFWTLFCANVHDQPLTKLQKFNYLLNALSGEARELVKRYSVTEDNYDLAVESLRKKYGDNSKLIDRLQARLEAAKAEDFTTQAQRRLLEFIVPIVAQLEQENVNLDGSYLTKKVLAKFNTSTQRRILDLRLSQETNESNWKMQDLLKDLDQHISKEERINDMVKSKNTTHAKLIPKHTFGLNSKNQQCMFCSSMQHKSLSCSQYPTISERRTAMQERKLCLNCGKSGHFATQCKSQGCRNCKGTRHHHTLCPQLAMKKDINPKQWTPEKRLGVTQGRQESKTRYIKTKEGKTINTHANPLQSDQLLNQERAQTITSTAEQETTVLQNTDKTNNMESCVLLLTGCAKIWNCKTQEWDKVEILFDTGADRSFISEALAKRIGLKYSDSRKLRMQIFGIEEPKVTICNVTALDIWDFDGHKYPVQLYTTPVLTGMGKAVHLTEADQAFIKHHAIQLSKATQDDQVSPQILLGCDQLWNFLDSTCPQLTLPSGLRLIPSRLGYLLTGRQTRSEEQIEKDMHADTEAMIKVNSFTNFDEDLQRWDKYWTMDSSGICEFTGTKDAEKKAINEKVLQFFNRTIERRKDGYYVRFPYKEDHPSLPSNKAIALKRLESVLTMLRLRPDTLKEYENTITTQKEIGIIEEIPNNFQQEGKVLHYIPHQPVITPHKETTKLRIVFDASAHFSNCPSLNDVLHQGPLILPELYEVLLRFRVPQYVVTSDVEKAFLQVRLNELDRDATRFFWVRDTNKPVDEDNLVTYRFTRVTFGLNVSPFLLAGTIHYHLRFSVENEEIAEEIRENLYVDNLILAGNSEKEVHEKALESRQIFAEMGMNLREFLSNDSSLRKQLPQEACAKSNDESIREAELITATKRKIRRPLNLLIPMEIQDQKDDDYQKDTEHKMEDSKDYDNLKAELDCLKNALPDLPDSNTLYAHIVDLLLKIHAMKISVTNLGAQVDHFCRTMEEESNRPLRIELLQTAAWKTQYQLLLYETRLDDLLIYPKLMIATKNLDEKVWTEMMAQPLLDIDEKPVNTDFSQVKREIQTHLQTIEKIFRQLELLDDEVGRKEYIETKKFEIKVLKELTAIQEKLDHMHIHVGRGKTVRPGGGVSSDLSLHYGIDFNYPYYSDSEHSDEKEEATEEKTLEEGTHRSAGKEGPRDLPKLVDPDQSIDSDRSIGSREQESARIQENVAFLEPLLGEEVNIDFKDQQAMEVEELVEVDDALGEEEETDSDVMIIPQEEVRPREIEVVQEEPVRLRRQENEEELIQRLRREYRQAIQAREDLRMMMRELETPPRCPTRNFNPGMKHENEAEMPCVFCGMRGHHYSDSCIEFITVESRLERLAEVGRCRVCLDTWCDESREKCRKFNARCHYCGGYGHNACICELPEIKRKLQEKFEWLNRDYANVNDRIARLAGRLQRHGAL</sequence>
<keyword evidence="3" id="KW-0175">Coiled coil</keyword>
<dbReference type="SMART" id="SM00343">
    <property type="entry name" value="ZnF_C2HC"/>
    <property type="match status" value="4"/>
</dbReference>
<keyword evidence="1" id="KW-0378">Hydrolase</keyword>
<dbReference type="PROSITE" id="PS50158">
    <property type="entry name" value="ZF_CCHC"/>
    <property type="match status" value="1"/>
</dbReference>
<dbReference type="Gene3D" id="2.40.70.10">
    <property type="entry name" value="Acid Proteases"/>
    <property type="match status" value="1"/>
</dbReference>
<keyword evidence="2" id="KW-0863">Zinc-finger</keyword>
<evidence type="ECO:0000256" key="4">
    <source>
        <dbReference type="SAM" id="MobiDB-lite"/>
    </source>
</evidence>
<reference evidence="8" key="1">
    <citation type="submission" date="2020-12" db="UniProtKB">
        <authorList>
            <consortium name="WormBaseParasite"/>
        </authorList>
    </citation>
    <scope>IDENTIFICATION</scope>
    <source>
        <strain evidence="8">MHco3</strain>
    </source>
</reference>
<dbReference type="GO" id="GO:0003676">
    <property type="term" value="F:nucleic acid binding"/>
    <property type="evidence" value="ECO:0007669"/>
    <property type="project" value="InterPro"/>
</dbReference>
<evidence type="ECO:0000313" key="7">
    <source>
        <dbReference type="Proteomes" id="UP000025227"/>
    </source>
</evidence>
<dbReference type="InterPro" id="IPR000477">
    <property type="entry name" value="RT_dom"/>
</dbReference>
<dbReference type="GO" id="GO:0019899">
    <property type="term" value="F:enzyme binding"/>
    <property type="evidence" value="ECO:0007669"/>
    <property type="project" value="UniProtKB-ARBA"/>
</dbReference>
<dbReference type="Pfam" id="PF03564">
    <property type="entry name" value="DUF1759"/>
    <property type="match status" value="1"/>
</dbReference>
<keyword evidence="2" id="KW-0862">Zinc</keyword>
<dbReference type="InterPro" id="IPR001995">
    <property type="entry name" value="Peptidase_A2_cat"/>
</dbReference>
<dbReference type="OrthoDB" id="5920525at2759"/>
<dbReference type="GO" id="GO:0004190">
    <property type="term" value="F:aspartic-type endopeptidase activity"/>
    <property type="evidence" value="ECO:0007669"/>
    <property type="project" value="InterPro"/>
</dbReference>
<dbReference type="Gene3D" id="3.10.10.10">
    <property type="entry name" value="HIV Type 1 Reverse Transcriptase, subunit A, domain 1"/>
    <property type="match status" value="1"/>
</dbReference>
<feature type="domain" description="Peptidase A2" evidence="6">
    <location>
        <begin position="515"/>
        <end position="530"/>
    </location>
</feature>
<dbReference type="Pfam" id="PF00078">
    <property type="entry name" value="RVT_1"/>
    <property type="match status" value="1"/>
</dbReference>
<evidence type="ECO:0000256" key="3">
    <source>
        <dbReference type="SAM" id="Coils"/>
    </source>
</evidence>
<dbReference type="Gene3D" id="3.30.70.270">
    <property type="match status" value="1"/>
</dbReference>
<proteinExistence type="predicted"/>
<evidence type="ECO:0000259" key="5">
    <source>
        <dbReference type="PROSITE" id="PS50158"/>
    </source>
</evidence>
<keyword evidence="2" id="KW-0479">Metal-binding</keyword>
<dbReference type="Gene3D" id="4.10.60.10">
    <property type="entry name" value="Zinc finger, CCHC-type"/>
    <property type="match status" value="1"/>
</dbReference>
<dbReference type="InterPro" id="IPR036875">
    <property type="entry name" value="Znf_CCHC_sf"/>
</dbReference>
<evidence type="ECO:0000259" key="6">
    <source>
        <dbReference type="PROSITE" id="PS50175"/>
    </source>
</evidence>
<feature type="region of interest" description="Disordered" evidence="4">
    <location>
        <begin position="1278"/>
        <end position="1334"/>
    </location>
</feature>
<dbReference type="WBParaSite" id="HCON_00115970-00001">
    <property type="protein sequence ID" value="HCON_00115970-00001"/>
    <property type="gene ID" value="HCON_00115970"/>
</dbReference>
<dbReference type="SUPFAM" id="SSF57756">
    <property type="entry name" value="Retrovirus zinc finger-like domains"/>
    <property type="match status" value="1"/>
</dbReference>
<accession>A0A7I4YLD5</accession>
<dbReference type="InterPro" id="IPR043502">
    <property type="entry name" value="DNA/RNA_pol_sf"/>
</dbReference>
<dbReference type="InterPro" id="IPR005312">
    <property type="entry name" value="DUF1759"/>
</dbReference>
<evidence type="ECO:0000313" key="8">
    <source>
        <dbReference type="WBParaSite" id="HCON_00115970-00001"/>
    </source>
</evidence>
<dbReference type="SUPFAM" id="SSF50630">
    <property type="entry name" value="Acid proteases"/>
    <property type="match status" value="1"/>
</dbReference>
<dbReference type="SUPFAM" id="SSF56672">
    <property type="entry name" value="DNA/RNA polymerases"/>
    <property type="match status" value="1"/>
</dbReference>
<dbReference type="PROSITE" id="PS00141">
    <property type="entry name" value="ASP_PROTEASE"/>
    <property type="match status" value="1"/>
</dbReference>
<feature type="domain" description="CCHC-type" evidence="5">
    <location>
        <begin position="377"/>
        <end position="392"/>
    </location>
</feature>
<dbReference type="InterPro" id="IPR001878">
    <property type="entry name" value="Znf_CCHC"/>
</dbReference>
<dbReference type="PANTHER" id="PTHR47331:SF5">
    <property type="entry name" value="RIBONUCLEASE H"/>
    <property type="match status" value="1"/>
</dbReference>
<feature type="coiled-coil region" evidence="3">
    <location>
        <begin position="1406"/>
        <end position="1436"/>
    </location>
</feature>
<dbReference type="Pfam" id="PF05585">
    <property type="entry name" value="DUF1758"/>
    <property type="match status" value="1"/>
</dbReference>
<evidence type="ECO:0000256" key="1">
    <source>
        <dbReference type="ARBA" id="ARBA00022801"/>
    </source>
</evidence>
<keyword evidence="7" id="KW-1185">Reference proteome</keyword>
<dbReference type="PANTHER" id="PTHR47331">
    <property type="entry name" value="PHD-TYPE DOMAIN-CONTAINING PROTEIN"/>
    <property type="match status" value="1"/>
</dbReference>
<dbReference type="InterPro" id="IPR043128">
    <property type="entry name" value="Rev_trsase/Diguanyl_cyclase"/>
</dbReference>
<dbReference type="GO" id="GO:0006508">
    <property type="term" value="P:proteolysis"/>
    <property type="evidence" value="ECO:0007669"/>
    <property type="project" value="InterPro"/>
</dbReference>
<dbReference type="InterPro" id="IPR021109">
    <property type="entry name" value="Peptidase_aspartic_dom_sf"/>
</dbReference>